<sequence length="74" mass="8299">MARDREACGRCSTSIVVDATQGDQHDGERGDRDPYGDARIEVDDAQLRRFSPDGWLSRAASELDAVVRRFTWGE</sequence>
<name>M0AZQ8_NATA1</name>
<organism evidence="1 2">
    <name type="scientific">Natrialba asiatica (strain ATCC 700177 / DSM 12278 / JCM 9576 / FERM P-10747 / NBRC 102637 / 172P1)</name>
    <dbReference type="NCBI Taxonomy" id="29540"/>
    <lineage>
        <taxon>Archaea</taxon>
        <taxon>Methanobacteriati</taxon>
        <taxon>Methanobacteriota</taxon>
        <taxon>Stenosarchaea group</taxon>
        <taxon>Halobacteria</taxon>
        <taxon>Halobacteriales</taxon>
        <taxon>Natrialbaceae</taxon>
        <taxon>Natrialba</taxon>
    </lineage>
</organism>
<dbReference type="Proteomes" id="UP000011554">
    <property type="component" value="Unassembled WGS sequence"/>
</dbReference>
<dbReference type="InterPro" id="IPR058320">
    <property type="entry name" value="DUF8007"/>
</dbReference>
<keyword evidence="2" id="KW-1185">Reference proteome</keyword>
<accession>M0AZQ8</accession>
<reference evidence="1 2" key="1">
    <citation type="journal article" date="2014" name="PLoS Genet.">
        <title>Phylogenetically driven sequencing of extremely halophilic archaea reveals strategies for static and dynamic osmo-response.</title>
        <authorList>
            <person name="Becker E.A."/>
            <person name="Seitzer P.M."/>
            <person name="Tritt A."/>
            <person name="Larsen D."/>
            <person name="Krusor M."/>
            <person name="Yao A.I."/>
            <person name="Wu D."/>
            <person name="Madern D."/>
            <person name="Eisen J.A."/>
            <person name="Darling A.E."/>
            <person name="Facciotti M.T."/>
        </authorList>
    </citation>
    <scope>NUCLEOTIDE SEQUENCE [LARGE SCALE GENOMIC DNA]</scope>
    <source>
        <strain evidence="1 2">DSM 12278</strain>
    </source>
</reference>
<protein>
    <submittedName>
        <fullName evidence="1">Uncharacterized protein</fullName>
    </submittedName>
</protein>
<evidence type="ECO:0000313" key="1">
    <source>
        <dbReference type="EMBL" id="ELZ03453.1"/>
    </source>
</evidence>
<dbReference type="OrthoDB" id="165777at2157"/>
<dbReference type="AlphaFoldDB" id="M0AZQ8"/>
<dbReference type="Pfam" id="PF26029">
    <property type="entry name" value="DUF8007"/>
    <property type="match status" value="1"/>
</dbReference>
<gene>
    <name evidence="1" type="ORF">C481_05650</name>
</gene>
<evidence type="ECO:0000313" key="2">
    <source>
        <dbReference type="Proteomes" id="UP000011554"/>
    </source>
</evidence>
<dbReference type="RefSeq" id="WP_006108139.1">
    <property type="nucleotide sequence ID" value="NZ_AOIO01000017.1"/>
</dbReference>
<comment type="caution">
    <text evidence="1">The sequence shown here is derived from an EMBL/GenBank/DDBJ whole genome shotgun (WGS) entry which is preliminary data.</text>
</comment>
<dbReference type="eggNOG" id="arCOG06327">
    <property type="taxonomic scope" value="Archaea"/>
</dbReference>
<dbReference type="PATRIC" id="fig|29540.5.peg.1150"/>
<proteinExistence type="predicted"/>
<dbReference type="EMBL" id="AOIO01000017">
    <property type="protein sequence ID" value="ELZ03453.1"/>
    <property type="molecule type" value="Genomic_DNA"/>
</dbReference>